<keyword evidence="4 7" id="KW-1133">Transmembrane helix</keyword>
<evidence type="ECO:0000256" key="6">
    <source>
        <dbReference type="SAM" id="Coils"/>
    </source>
</evidence>
<dbReference type="AlphaFoldDB" id="A0AB39U929"/>
<accession>A0AB39U929</accession>
<dbReference type="RefSeq" id="WP_369344927.1">
    <property type="nucleotide sequence ID" value="NZ_CP129674.1"/>
</dbReference>
<feature type="transmembrane region" description="Helical" evidence="7">
    <location>
        <begin position="943"/>
        <end position="966"/>
    </location>
</feature>
<gene>
    <name evidence="9" type="ORF">QN215_04630</name>
</gene>
<dbReference type="Gene3D" id="1.20.1640.10">
    <property type="entry name" value="Multidrug efflux transporter AcrB transmembrane domain"/>
    <property type="match status" value="2"/>
</dbReference>
<dbReference type="Gene3D" id="1.10.287.2610">
    <property type="match status" value="1"/>
</dbReference>
<feature type="transmembrane region" description="Helical" evidence="7">
    <location>
        <begin position="588"/>
        <end position="608"/>
    </location>
</feature>
<evidence type="ECO:0000256" key="3">
    <source>
        <dbReference type="ARBA" id="ARBA00022692"/>
    </source>
</evidence>
<keyword evidence="5 7" id="KW-0472">Membrane</keyword>
<proteinExistence type="predicted"/>
<dbReference type="GO" id="GO:0005886">
    <property type="term" value="C:plasma membrane"/>
    <property type="evidence" value="ECO:0007669"/>
    <property type="project" value="UniProtKB-SubCell"/>
</dbReference>
<keyword evidence="6" id="KW-0175">Coiled coil</keyword>
<sequence length="1151" mass="120933">MAKLLHRIGGFSARKPFVVIIAWFLVLIMAGVGYGFGHGALSDVISIPGTETMRVADELSTRIPSLSGGSGTAVFTTTDGKAFTPAQKKAIQQELRQVATLNGVKKTVDPFTAQQEKDDGVAKVNDGVSSIANAETTLATNRQKLNDAQQQLDDGKKKLADGKKQLASGQLALITGEQKLANGQQQINTNREKILLGQSQLSDANTLIDSKSQQISDGLAQVSAKQKMLDANRQKVVSAKQQLDAASATINQAKAKLDSAQIQHDSASAQIAQAQQQLTLMQEQRDKAQNTITDVQQQLSQLGCPASSTADSSQECAALQQQLTAAQTSHTQATSRIDSIVAGFHVKNGGITDERTLTAYLTNVRNSLDAAQQQISSGRAKLNYDAVSREIAQHRSELNYDSTIAALIAGQQQLNAASTQLTSGQQQLNAAKTTMQGKQSEITLGLQKLAAAQEQIDTGLAQLQTGQQSLNKASQTIADNEKQIATHQQQITDGLATINTAEKELPAKKAELADATKLVDLAKGISVVSADRSTALGTVIFNDDTLNVQPSVKQAVMTHISKNLPAGVAVEYASDISRSVPEMGSTEIIGVIAAAVVLFIMLGTLVAAGLPLISAIVGVGVGTLASLSFSGMVSMMSVTPVLGLMLGLAVGIDYSLFILNRHRRQLLNGMPTKESIALATGTSGSAVVFAASTVVIALLALNVTGIGFLGLMGDVAAICIVMAMLLSVTLVPALLSLLGMKILPRRKRRAVTELRNGASQTAQAVKPMSTVRAAITLVAGLVALIVIALPAASMRLGIPDGSSEPVTSTQYKAYKTMASQFGEGSNGPLVVTATLPKSVAQDDVNATKLAIAQRIASVNDVKAVAPVGVSANRDYLAFQVYPKTGPTSAQTEQLVHDLRNISPTHLTVTGHSDTGSARQAFSGTVTLGVSGNASMNIDMSEKIASVLPTYLIIVIGLSFLILMVVFRSILVPLIAAGGFALSVLSTFGGLTALFQWGWFSSLSGVHDPGPVLSFLPVLLIGILFGLAMDYQLFLVSGMREAYVKGADPRSAVTHGLKAGRTVVIAAAIIMVAVFMGFAGSISIMIKSIGFGLAFGVLVDAFVVRMLIVPASMHLLGHAAWWFPSFLDRILPHIDAEGTSLEPDTTEELPAV</sequence>
<feature type="transmembrane region" description="Helical" evidence="7">
    <location>
        <begin position="1058"/>
        <end position="1081"/>
    </location>
</feature>
<dbReference type="InterPro" id="IPR004869">
    <property type="entry name" value="MMPL_dom"/>
</dbReference>
<comment type="subcellular location">
    <subcellularLocation>
        <location evidence="1">Cell membrane</location>
        <topology evidence="1">Multi-pass membrane protein</topology>
    </subcellularLocation>
</comment>
<feature type="coiled-coil region" evidence="6">
    <location>
        <begin position="236"/>
        <end position="298"/>
    </location>
</feature>
<evidence type="ECO:0000256" key="2">
    <source>
        <dbReference type="ARBA" id="ARBA00022475"/>
    </source>
</evidence>
<dbReference type="InterPro" id="IPR050545">
    <property type="entry name" value="Mycobact_MmpL"/>
</dbReference>
<evidence type="ECO:0000256" key="7">
    <source>
        <dbReference type="SAM" id="Phobius"/>
    </source>
</evidence>
<feature type="transmembrane region" description="Helical" evidence="7">
    <location>
        <begin position="680"/>
        <end position="703"/>
    </location>
</feature>
<feature type="transmembrane region" description="Helical" evidence="7">
    <location>
        <begin position="16"/>
        <end position="36"/>
    </location>
</feature>
<dbReference type="SUPFAM" id="SSF82866">
    <property type="entry name" value="Multidrug efflux transporter AcrB transmembrane domain"/>
    <property type="match status" value="2"/>
</dbReference>
<keyword evidence="3 7" id="KW-0812">Transmembrane</keyword>
<protein>
    <submittedName>
        <fullName evidence="9">MMPL family transporter</fullName>
    </submittedName>
</protein>
<feature type="transmembrane region" description="Helical" evidence="7">
    <location>
        <begin position="1014"/>
        <end position="1037"/>
    </location>
</feature>
<evidence type="ECO:0000259" key="8">
    <source>
        <dbReference type="PROSITE" id="PS50156"/>
    </source>
</evidence>
<organism evidence="9">
    <name type="scientific">Bifidobacterium aquikefiricola</name>
    <dbReference type="NCBI Taxonomy" id="3059038"/>
    <lineage>
        <taxon>Bacteria</taxon>
        <taxon>Bacillati</taxon>
        <taxon>Actinomycetota</taxon>
        <taxon>Actinomycetes</taxon>
        <taxon>Bifidobacteriales</taxon>
        <taxon>Bifidobacteriaceae</taxon>
        <taxon>Bifidobacterium</taxon>
    </lineage>
</organism>
<feature type="transmembrane region" description="Helical" evidence="7">
    <location>
        <begin position="973"/>
        <end position="994"/>
    </location>
</feature>
<evidence type="ECO:0000256" key="5">
    <source>
        <dbReference type="ARBA" id="ARBA00023136"/>
    </source>
</evidence>
<dbReference type="Pfam" id="PF03176">
    <property type="entry name" value="MMPL"/>
    <property type="match status" value="2"/>
</dbReference>
<dbReference type="PANTHER" id="PTHR33406">
    <property type="entry name" value="MEMBRANE PROTEIN MJ1562-RELATED"/>
    <property type="match status" value="1"/>
</dbReference>
<dbReference type="InterPro" id="IPR000731">
    <property type="entry name" value="SSD"/>
</dbReference>
<dbReference type="SUPFAM" id="SSF57997">
    <property type="entry name" value="Tropomyosin"/>
    <property type="match status" value="1"/>
</dbReference>
<feature type="transmembrane region" description="Helical" evidence="7">
    <location>
        <begin position="641"/>
        <end position="659"/>
    </location>
</feature>
<reference evidence="9" key="1">
    <citation type="submission" date="2023-07" db="EMBL/GenBank/DDBJ databases">
        <title>Bifidobacterium aquikefiriaerophilum sp. nov. and Bifidobacterium eccum sp. nov., isolated from water kefir.</title>
        <authorList>
            <person name="Breselge S."/>
            <person name="Bellassi P."/>
            <person name="Barcenilla C."/>
            <person name="Alvarez-Ordonez A."/>
            <person name="Morelli L."/>
            <person name="Cotter P.D."/>
        </authorList>
    </citation>
    <scope>NUCLEOTIDE SEQUENCE</scope>
    <source>
        <strain evidence="9">WK041_4_12</strain>
    </source>
</reference>
<feature type="transmembrane region" description="Helical" evidence="7">
    <location>
        <begin position="615"/>
        <end position="635"/>
    </location>
</feature>
<dbReference type="KEGG" id="baqk:QN215_04630"/>
<evidence type="ECO:0000313" key="9">
    <source>
        <dbReference type="EMBL" id="XDS45391.1"/>
    </source>
</evidence>
<feature type="domain" description="SSD" evidence="8">
    <location>
        <begin position="612"/>
        <end position="737"/>
    </location>
</feature>
<dbReference type="InterPro" id="IPR001036">
    <property type="entry name" value="Acrflvin-R"/>
</dbReference>
<dbReference type="PRINTS" id="PR00702">
    <property type="entry name" value="ACRIFLAVINRP"/>
</dbReference>
<feature type="coiled-coil region" evidence="6">
    <location>
        <begin position="470"/>
        <end position="518"/>
    </location>
</feature>
<dbReference type="PROSITE" id="PS50156">
    <property type="entry name" value="SSD"/>
    <property type="match status" value="1"/>
</dbReference>
<feature type="transmembrane region" description="Helical" evidence="7">
    <location>
        <begin position="773"/>
        <end position="792"/>
    </location>
</feature>
<dbReference type="GO" id="GO:0022857">
    <property type="term" value="F:transmembrane transporter activity"/>
    <property type="evidence" value="ECO:0007669"/>
    <property type="project" value="InterPro"/>
</dbReference>
<evidence type="ECO:0000256" key="1">
    <source>
        <dbReference type="ARBA" id="ARBA00004651"/>
    </source>
</evidence>
<dbReference type="PANTHER" id="PTHR33406:SF13">
    <property type="entry name" value="MEMBRANE PROTEIN YDFJ"/>
    <property type="match status" value="1"/>
</dbReference>
<dbReference type="EMBL" id="CP129674">
    <property type="protein sequence ID" value="XDS45391.1"/>
    <property type="molecule type" value="Genomic_DNA"/>
</dbReference>
<name>A0AB39U929_9BIFI</name>
<keyword evidence="2" id="KW-1003">Cell membrane</keyword>
<feature type="coiled-coil region" evidence="6">
    <location>
        <begin position="131"/>
        <end position="165"/>
    </location>
</feature>
<feature type="transmembrane region" description="Helical" evidence="7">
    <location>
        <begin position="715"/>
        <end position="739"/>
    </location>
</feature>
<evidence type="ECO:0000256" key="4">
    <source>
        <dbReference type="ARBA" id="ARBA00022989"/>
    </source>
</evidence>